<evidence type="ECO:0000313" key="3">
    <source>
        <dbReference type="Proteomes" id="UP000076722"/>
    </source>
</evidence>
<feature type="region of interest" description="Disordered" evidence="1">
    <location>
        <begin position="43"/>
        <end position="78"/>
    </location>
</feature>
<evidence type="ECO:0000256" key="1">
    <source>
        <dbReference type="SAM" id="MobiDB-lite"/>
    </source>
</evidence>
<dbReference type="EMBL" id="KV419397">
    <property type="protein sequence ID" value="KZS97448.1"/>
    <property type="molecule type" value="Genomic_DNA"/>
</dbReference>
<organism evidence="2 3">
    <name type="scientific">Sistotremastrum niveocremeum HHB9708</name>
    <dbReference type="NCBI Taxonomy" id="1314777"/>
    <lineage>
        <taxon>Eukaryota</taxon>
        <taxon>Fungi</taxon>
        <taxon>Dikarya</taxon>
        <taxon>Basidiomycota</taxon>
        <taxon>Agaricomycotina</taxon>
        <taxon>Agaricomycetes</taxon>
        <taxon>Sistotremastrales</taxon>
        <taxon>Sistotremastraceae</taxon>
        <taxon>Sertulicium</taxon>
        <taxon>Sertulicium niveocremeum</taxon>
    </lineage>
</organism>
<accession>A0A164Z1P0</accession>
<reference evidence="2 3" key="1">
    <citation type="journal article" date="2016" name="Mol. Biol. Evol.">
        <title>Comparative Genomics of Early-Diverging Mushroom-Forming Fungi Provides Insights into the Origins of Lignocellulose Decay Capabilities.</title>
        <authorList>
            <person name="Nagy L.G."/>
            <person name="Riley R."/>
            <person name="Tritt A."/>
            <person name="Adam C."/>
            <person name="Daum C."/>
            <person name="Floudas D."/>
            <person name="Sun H."/>
            <person name="Yadav J.S."/>
            <person name="Pangilinan J."/>
            <person name="Larsson K.H."/>
            <person name="Matsuura K."/>
            <person name="Barry K."/>
            <person name="Labutti K."/>
            <person name="Kuo R."/>
            <person name="Ohm R.A."/>
            <person name="Bhattacharya S.S."/>
            <person name="Shirouzu T."/>
            <person name="Yoshinaga Y."/>
            <person name="Martin F.M."/>
            <person name="Grigoriev I.V."/>
            <person name="Hibbett D.S."/>
        </authorList>
    </citation>
    <scope>NUCLEOTIDE SEQUENCE [LARGE SCALE GENOMIC DNA]</scope>
    <source>
        <strain evidence="2 3">HHB9708</strain>
    </source>
</reference>
<gene>
    <name evidence="2" type="ORF">SISNIDRAFT_482347</name>
</gene>
<dbReference type="Proteomes" id="UP000076722">
    <property type="component" value="Unassembled WGS sequence"/>
</dbReference>
<keyword evidence="3" id="KW-1185">Reference proteome</keyword>
<sequence>MRSVFLSVVSSSSFIAGDRGLFFADRHSRLLLNVWHFESPELRNPEVEDGQPNRNSLSHGFPADHKHPSIHPPSPSLSASSPFTPFASLPSAYHTFSPSPTFTTTSIILSSHPTSIYPRTNPVPIRRLTLPMAIFPQVVLNPIMKSRNGDDDPRDPITRVEVYGGVDGHAERLGNLLEIDNTVELMGWRMSCSLERWEALRHVFLREGYRMNETGEVAEWYQKKIRWRMSSHWVEILPDGQMKSFAKQIIFPQNPAGITQVLSNPAILRQSIYREACYTPGPLQDLLYSLMICAPGLLSMCFRMESPFPDREIDLVIFIPPQPWVRAHERWVRYILGRGPYQILCELPWSERYILRERFD</sequence>
<dbReference type="AlphaFoldDB" id="A0A164Z1P0"/>
<evidence type="ECO:0000313" key="2">
    <source>
        <dbReference type="EMBL" id="KZS97448.1"/>
    </source>
</evidence>
<name>A0A164Z1P0_9AGAM</name>
<protein>
    <submittedName>
        <fullName evidence="2">Uncharacterized protein</fullName>
    </submittedName>
</protein>
<proteinExistence type="predicted"/>